<evidence type="ECO:0008006" key="5">
    <source>
        <dbReference type="Google" id="ProtNLM"/>
    </source>
</evidence>
<name>A0AA40DJ64_9PEZI</name>
<comment type="caution">
    <text evidence="3">The sequence shown here is derived from an EMBL/GenBank/DDBJ whole genome shotgun (WGS) entry which is preliminary data.</text>
</comment>
<evidence type="ECO:0000313" key="3">
    <source>
        <dbReference type="EMBL" id="KAK0705574.1"/>
    </source>
</evidence>
<dbReference type="Proteomes" id="UP001172102">
    <property type="component" value="Unassembled WGS sequence"/>
</dbReference>
<feature type="region of interest" description="Disordered" evidence="2">
    <location>
        <begin position="333"/>
        <end position="371"/>
    </location>
</feature>
<organism evidence="3 4">
    <name type="scientific">Lasiosphaeris hirsuta</name>
    <dbReference type="NCBI Taxonomy" id="260670"/>
    <lineage>
        <taxon>Eukaryota</taxon>
        <taxon>Fungi</taxon>
        <taxon>Dikarya</taxon>
        <taxon>Ascomycota</taxon>
        <taxon>Pezizomycotina</taxon>
        <taxon>Sordariomycetes</taxon>
        <taxon>Sordariomycetidae</taxon>
        <taxon>Sordariales</taxon>
        <taxon>Lasiosphaeriaceae</taxon>
        <taxon>Lasiosphaeris</taxon>
    </lineage>
</organism>
<protein>
    <recommendedName>
        <fullName evidence="5">MEI5 protein</fullName>
    </recommendedName>
</protein>
<sequence>MSRDKNHAEIIARLINSLYENRSLEHIKGVLEQNAELEDENKKLKITNDQFDRKIAQYVTKYDAMKSKFDAKDSELDGLFKEKNDLVDRNSVLENQYQTATLELIDVREELRRLRRFAVKLNTLSDATESLLNGLFFKARNVAEQFFGVDFTEETLADLTSWETLRKHDAFDRNMIPIPLTNSVVGKQMRTAAFLAIIAVELSRYIFQPVYIVEDADELCEALSDLAKDATEQEAYVRSVLLAAFRGKQAQDALQRRLDRTADTIFSFVGGLFGSSAAKGALRMSLGDLCREASIEWQRIQSLKEKIEPSFRFFHSDDDEWKPLVFKTPGLVSPASPKAQLQNSPTPKAPNKRSAKQGQQQAAKPDEETAPDLADAVIWPSFWVASLLQYDDETALARGYVLCESQIATAKEEEKTQVVPGTRRAARRDVRRARTMSTGVVGQMGMRPSSSSGGEVGSLTGTGSAAAPPGGGGGGMGSGGSGATVAGVANANGGSFLSGKGGGGPKGG</sequence>
<feature type="region of interest" description="Disordered" evidence="2">
    <location>
        <begin position="442"/>
        <end position="508"/>
    </location>
</feature>
<evidence type="ECO:0000256" key="2">
    <source>
        <dbReference type="SAM" id="MobiDB-lite"/>
    </source>
</evidence>
<feature type="compositionally biased region" description="Gly residues" evidence="2">
    <location>
        <begin position="469"/>
        <end position="482"/>
    </location>
</feature>
<reference evidence="3" key="1">
    <citation type="submission" date="2023-06" db="EMBL/GenBank/DDBJ databases">
        <title>Genome-scale phylogeny and comparative genomics of the fungal order Sordariales.</title>
        <authorList>
            <consortium name="Lawrence Berkeley National Laboratory"/>
            <person name="Hensen N."/>
            <person name="Bonometti L."/>
            <person name="Westerberg I."/>
            <person name="Brannstrom I.O."/>
            <person name="Guillou S."/>
            <person name="Cros-Aarteil S."/>
            <person name="Calhoun S."/>
            <person name="Haridas S."/>
            <person name="Kuo A."/>
            <person name="Mondo S."/>
            <person name="Pangilinan J."/>
            <person name="Riley R."/>
            <person name="Labutti K."/>
            <person name="Andreopoulos B."/>
            <person name="Lipzen A."/>
            <person name="Chen C."/>
            <person name="Yanf M."/>
            <person name="Daum C."/>
            <person name="Ng V."/>
            <person name="Clum A."/>
            <person name="Steindorff A."/>
            <person name="Ohm R."/>
            <person name="Martin F."/>
            <person name="Silar P."/>
            <person name="Natvig D."/>
            <person name="Lalanne C."/>
            <person name="Gautier V."/>
            <person name="Ament-Velasquez S.L."/>
            <person name="Kruys A."/>
            <person name="Hutchinson M.I."/>
            <person name="Powell A.J."/>
            <person name="Barry K."/>
            <person name="Miller A.N."/>
            <person name="Grigoriev I.V."/>
            <person name="Debuchy R."/>
            <person name="Gladieux P."/>
            <person name="Thoren M.H."/>
            <person name="Johannesson H."/>
        </authorList>
    </citation>
    <scope>NUCLEOTIDE SEQUENCE</scope>
    <source>
        <strain evidence="3">SMH4607-1</strain>
    </source>
</reference>
<feature type="compositionally biased region" description="Gly residues" evidence="2">
    <location>
        <begin position="499"/>
        <end position="508"/>
    </location>
</feature>
<feature type="compositionally biased region" description="Low complexity" evidence="2">
    <location>
        <begin position="483"/>
        <end position="498"/>
    </location>
</feature>
<keyword evidence="4" id="KW-1185">Reference proteome</keyword>
<proteinExistence type="predicted"/>
<dbReference type="EMBL" id="JAUKUA010000007">
    <property type="protein sequence ID" value="KAK0705574.1"/>
    <property type="molecule type" value="Genomic_DNA"/>
</dbReference>
<feature type="coiled-coil region" evidence="1">
    <location>
        <begin position="27"/>
        <end position="110"/>
    </location>
</feature>
<keyword evidence="1" id="KW-0175">Coiled coil</keyword>
<dbReference type="AlphaFoldDB" id="A0AA40DJ64"/>
<gene>
    <name evidence="3" type="ORF">B0H67DRAFT_649888</name>
</gene>
<accession>A0AA40DJ64</accession>
<evidence type="ECO:0000313" key="4">
    <source>
        <dbReference type="Proteomes" id="UP001172102"/>
    </source>
</evidence>
<evidence type="ECO:0000256" key="1">
    <source>
        <dbReference type="SAM" id="Coils"/>
    </source>
</evidence>